<evidence type="ECO:0000256" key="4">
    <source>
        <dbReference type="ARBA" id="ARBA00022853"/>
    </source>
</evidence>
<dbReference type="PANTHER" id="PTHR13808">
    <property type="entry name" value="CBP/P300-RELATED"/>
    <property type="match status" value="1"/>
</dbReference>
<evidence type="ECO:0000256" key="9">
    <source>
        <dbReference type="SAM" id="MobiDB-lite"/>
    </source>
</evidence>
<name>A0A2G5SK82_9PELO</name>
<proteinExistence type="predicted"/>
<evidence type="ECO:0000259" key="10">
    <source>
        <dbReference type="PROSITE" id="PS51727"/>
    </source>
</evidence>
<dbReference type="EMBL" id="PDUG01000006">
    <property type="protein sequence ID" value="PIC15460.1"/>
    <property type="molecule type" value="Genomic_DNA"/>
</dbReference>
<dbReference type="PANTHER" id="PTHR13808:SF1">
    <property type="entry name" value="HISTONE ACETYLTRANSFERASE"/>
    <property type="match status" value="1"/>
</dbReference>
<dbReference type="GO" id="GO:0005634">
    <property type="term" value="C:nucleus"/>
    <property type="evidence" value="ECO:0007669"/>
    <property type="project" value="UniProtKB-SubCell"/>
</dbReference>
<evidence type="ECO:0000256" key="2">
    <source>
        <dbReference type="ARBA" id="ARBA00013184"/>
    </source>
</evidence>
<keyword evidence="7" id="KW-0539">Nucleus</keyword>
<dbReference type="GO" id="GO:0004402">
    <property type="term" value="F:histone acetyltransferase activity"/>
    <property type="evidence" value="ECO:0007669"/>
    <property type="project" value="InterPro"/>
</dbReference>
<feature type="domain" description="CBP/p300-type HAT" evidence="10">
    <location>
        <begin position="684"/>
        <end position="1013"/>
    </location>
</feature>
<accession>A0A2G5SK82</accession>
<comment type="catalytic activity">
    <reaction evidence="8">
        <text>L-lysyl-[protein] + acetyl-CoA = N(6)-acetyl-L-lysyl-[protein] + CoA + H(+)</text>
        <dbReference type="Rhea" id="RHEA:45948"/>
        <dbReference type="Rhea" id="RHEA-COMP:9752"/>
        <dbReference type="Rhea" id="RHEA-COMP:10731"/>
        <dbReference type="ChEBI" id="CHEBI:15378"/>
        <dbReference type="ChEBI" id="CHEBI:29969"/>
        <dbReference type="ChEBI" id="CHEBI:57287"/>
        <dbReference type="ChEBI" id="CHEBI:57288"/>
        <dbReference type="ChEBI" id="CHEBI:61930"/>
        <dbReference type="EC" id="2.3.1.48"/>
    </reaction>
</comment>
<dbReference type="GO" id="GO:0031490">
    <property type="term" value="F:chromatin DNA binding"/>
    <property type="evidence" value="ECO:0007669"/>
    <property type="project" value="TreeGrafter"/>
</dbReference>
<evidence type="ECO:0000313" key="11">
    <source>
        <dbReference type="EMBL" id="PIC15460.1"/>
    </source>
</evidence>
<dbReference type="GO" id="GO:0003713">
    <property type="term" value="F:transcription coactivator activity"/>
    <property type="evidence" value="ECO:0007669"/>
    <property type="project" value="TreeGrafter"/>
</dbReference>
<organism evidence="11 12">
    <name type="scientific">Caenorhabditis nigoni</name>
    <dbReference type="NCBI Taxonomy" id="1611254"/>
    <lineage>
        <taxon>Eukaryota</taxon>
        <taxon>Metazoa</taxon>
        <taxon>Ecdysozoa</taxon>
        <taxon>Nematoda</taxon>
        <taxon>Chromadorea</taxon>
        <taxon>Rhabditida</taxon>
        <taxon>Rhabditina</taxon>
        <taxon>Rhabditomorpha</taxon>
        <taxon>Rhabditoidea</taxon>
        <taxon>Rhabditidae</taxon>
        <taxon>Peloderinae</taxon>
        <taxon>Caenorhabditis</taxon>
    </lineage>
</organism>
<dbReference type="PROSITE" id="PS51727">
    <property type="entry name" value="CBP_P300_HAT"/>
    <property type="match status" value="1"/>
</dbReference>
<evidence type="ECO:0000256" key="8">
    <source>
        <dbReference type="ARBA" id="ARBA00048017"/>
    </source>
</evidence>
<dbReference type="OrthoDB" id="10401282at2759"/>
<dbReference type="EC" id="2.3.1.48" evidence="2"/>
<keyword evidence="3" id="KW-0808">Transferase</keyword>
<evidence type="ECO:0000256" key="5">
    <source>
        <dbReference type="ARBA" id="ARBA00023015"/>
    </source>
</evidence>
<evidence type="ECO:0000256" key="7">
    <source>
        <dbReference type="ARBA" id="ARBA00023242"/>
    </source>
</evidence>
<dbReference type="GO" id="GO:0005667">
    <property type="term" value="C:transcription regulator complex"/>
    <property type="evidence" value="ECO:0007669"/>
    <property type="project" value="TreeGrafter"/>
</dbReference>
<dbReference type="Pfam" id="PF08214">
    <property type="entry name" value="HAT_KAT11"/>
    <property type="match status" value="1"/>
</dbReference>
<dbReference type="GO" id="GO:0000123">
    <property type="term" value="C:histone acetyltransferase complex"/>
    <property type="evidence" value="ECO:0007669"/>
    <property type="project" value="TreeGrafter"/>
</dbReference>
<evidence type="ECO:0000256" key="1">
    <source>
        <dbReference type="ARBA" id="ARBA00004123"/>
    </source>
</evidence>
<feature type="region of interest" description="Disordered" evidence="9">
    <location>
        <begin position="112"/>
        <end position="131"/>
    </location>
</feature>
<dbReference type="AlphaFoldDB" id="A0A2G5SK82"/>
<reference evidence="12" key="1">
    <citation type="submission" date="2017-10" db="EMBL/GenBank/DDBJ databases">
        <title>Rapid genome shrinkage in a self-fertile nematode reveals novel sperm competition proteins.</title>
        <authorList>
            <person name="Yin D."/>
            <person name="Schwarz E.M."/>
            <person name="Thomas C.G."/>
            <person name="Felde R.L."/>
            <person name="Korf I.F."/>
            <person name="Cutter A.D."/>
            <person name="Schartner C.M."/>
            <person name="Ralston E.J."/>
            <person name="Meyer B.J."/>
            <person name="Haag E.S."/>
        </authorList>
    </citation>
    <scope>NUCLEOTIDE SEQUENCE [LARGE SCALE GENOMIC DNA]</scope>
    <source>
        <strain evidence="12">JU1422</strain>
    </source>
</reference>
<keyword evidence="5" id="KW-0805">Transcription regulation</keyword>
<evidence type="ECO:0000256" key="6">
    <source>
        <dbReference type="ARBA" id="ARBA00023163"/>
    </source>
</evidence>
<protein>
    <recommendedName>
        <fullName evidence="2">histone acetyltransferase</fullName>
        <ecNumber evidence="2">2.3.1.48</ecNumber>
    </recommendedName>
</protein>
<dbReference type="SMART" id="SM01250">
    <property type="entry name" value="KAT11"/>
    <property type="match status" value="1"/>
</dbReference>
<dbReference type="InterPro" id="IPR031162">
    <property type="entry name" value="CBP_P300_HAT"/>
</dbReference>
<keyword evidence="12" id="KW-1185">Reference proteome</keyword>
<dbReference type="Proteomes" id="UP000230233">
    <property type="component" value="Chromosome X"/>
</dbReference>
<keyword evidence="6" id="KW-0804">Transcription</keyword>
<dbReference type="InterPro" id="IPR013178">
    <property type="entry name" value="Histone_AcTrfase_Rtt109/CBP"/>
</dbReference>
<dbReference type="STRING" id="1611254.A0A2G5SK82"/>
<comment type="caution">
    <text evidence="11">The sequence shown here is derived from an EMBL/GenBank/DDBJ whole genome shotgun (WGS) entry which is preliminary data.</text>
</comment>
<evidence type="ECO:0000256" key="3">
    <source>
        <dbReference type="ARBA" id="ARBA00022679"/>
    </source>
</evidence>
<dbReference type="GO" id="GO:0045944">
    <property type="term" value="P:positive regulation of transcription by RNA polymerase II"/>
    <property type="evidence" value="ECO:0007669"/>
    <property type="project" value="TreeGrafter"/>
</dbReference>
<sequence length="1013" mass="117919">MLPVPRHQPDKKRRDDTKKVYDKLRRWYGIPHATKVKLLLTIASDFKISKNKIIIDPKFGADKQVTVVLEPLADHIRGEIGFEIDLSTKLKKLENILLFLKRGKISTRERDEKLFCPPPGRPAGHHAKKEYDQKRRDKLNTLFLEIKREIQQRMPRLKRSPSKWEALHYLINRFSGEKCEHCEAIQVQSTKEKDKIKDIEERTTNNCLWDRLERAILRKFEVPQEKRTHEKFLEVALTSLRLLQHPKREVQAISADEIEEVEAEIGRDDSEEEYEDFSHNHHQRAPRGIERLQDEPLVEVNYNNRHVMEDDMESIEEEYREPAFPRNDLVDNGYEMRIYAGDEMEVDHVEEIETAIERMEDEPLVDHKSNNIYAMKTDMGEPYSFEGACREPAFLRNGLFDNGYGMSIYQRDEMGVDHVEEIEATIVAKEVVKIPDVIDEDEIKKESEGIDEEIGENDQKRNIGSDEAEQNNLVEIKNEFMEEVEEIEMKVDEIEASEGPSHIDKMEEVEMEEEVKVGIEEKAIEDLGNEIEVVVQNFEEEEMEQVGEPDEDKEEHSGKALREELTIAVQAVIRDKEWNKTTINPFKKYLGTISNLGDKIEIFNATAKMLRTAEKTRNTREFALEVPFVEILQKRGLCCGNFVEKEELVKCDQCEHFYHETCREMGWAPMGACECRRPEFLRTKYTSSLLPTNRMSEELTKAIPEAYKNQVEVRVVANEVRNGTIGERLAAFCEKNNIAVPQHKYHYKMILVFLKPVEGQDEEKGEALIFAYTVHEFGAGEEAAQKSKWTVLGYLDSNRYITDGTKRHLIFQGIVLSYFKYAASAGYEFCHFWCAAPGNEYYLFNDPMMKEGLRLDQIRLLEWYKNILNHGKTSGIIEKWECKSEDSKGMSLQDLLGKFYLDGGYWPKRIEKFLEKEVKPEKLREQMVKEISNDSDAFFIDFCALKTAVIQDSTPIIPTMDMTRSKEDFLAVQIQNGLRYSTNRLLWYSTARTIQLLMKGFEHNGKQEALPSS</sequence>
<gene>
    <name evidence="11" type="primary">Cnig_chr_X.g22423</name>
    <name evidence="11" type="ORF">B9Z55_022423</name>
</gene>
<comment type="subcellular location">
    <subcellularLocation>
        <location evidence="1">Nucleus</location>
    </subcellularLocation>
</comment>
<keyword evidence="4" id="KW-0156">Chromatin regulator</keyword>
<evidence type="ECO:0000313" key="12">
    <source>
        <dbReference type="Proteomes" id="UP000230233"/>
    </source>
</evidence>